<proteinExistence type="predicted"/>
<dbReference type="SUPFAM" id="SSF47336">
    <property type="entry name" value="ACP-like"/>
    <property type="match status" value="1"/>
</dbReference>
<accession>A0A2Z4LM76</accession>
<dbReference type="PROSITE" id="PS50075">
    <property type="entry name" value="CARRIER"/>
    <property type="match status" value="1"/>
</dbReference>
<sequence>MDIKELVFKEIKKLTKQSFNEETEIKSLNIDSLDLVVLISDVEQKLKITISDEELMSFKYIKDIIVLLNNKI</sequence>
<evidence type="ECO:0000313" key="2">
    <source>
        <dbReference type="Proteomes" id="UP000249865"/>
    </source>
</evidence>
<gene>
    <name evidence="1" type="ORF">DK849_02035</name>
</gene>
<dbReference type="AlphaFoldDB" id="A0A2Z4LM76"/>
<evidence type="ECO:0000313" key="1">
    <source>
        <dbReference type="EMBL" id="AWX42836.1"/>
    </source>
</evidence>
<dbReference type="Gene3D" id="1.10.1200.10">
    <property type="entry name" value="ACP-like"/>
    <property type="match status" value="1"/>
</dbReference>
<dbReference type="EMBL" id="CP030103">
    <property type="protein sequence ID" value="AWX42836.1"/>
    <property type="molecule type" value="Genomic_DNA"/>
</dbReference>
<dbReference type="InterPro" id="IPR036736">
    <property type="entry name" value="ACP-like_sf"/>
</dbReference>
<protein>
    <submittedName>
        <fullName evidence="1">Acyl carrier protein</fullName>
    </submittedName>
</protein>
<reference evidence="2" key="1">
    <citation type="submission" date="2018-06" db="EMBL/GenBank/DDBJ databases">
        <title>Complete genome sequences of Mycoplasma anatis, M. anseris and M. cloacale type strains.</title>
        <authorList>
            <person name="Grozner D."/>
            <person name="Forro B."/>
            <person name="Sulyok K.M."/>
            <person name="Marton S."/>
            <person name="Kreizinger Z."/>
            <person name="Banyai K."/>
            <person name="Gyuranecz M."/>
        </authorList>
    </citation>
    <scope>NUCLEOTIDE SEQUENCE [LARGE SCALE GENOMIC DNA]</scope>
    <source>
        <strain evidence="2">NCTC 10199</strain>
    </source>
</reference>
<dbReference type="OrthoDB" id="400572at2"/>
<dbReference type="Pfam" id="PF00550">
    <property type="entry name" value="PP-binding"/>
    <property type="match status" value="1"/>
</dbReference>
<dbReference type="KEGG" id="mclo:DK849_02035"/>
<dbReference type="InterPro" id="IPR009081">
    <property type="entry name" value="PP-bd_ACP"/>
</dbReference>
<name>A0A2Z4LM76_9BACT</name>
<organism evidence="1 2">
    <name type="scientific">Metamycoplasma cloacale</name>
    <dbReference type="NCBI Taxonomy" id="92401"/>
    <lineage>
        <taxon>Bacteria</taxon>
        <taxon>Bacillati</taxon>
        <taxon>Mycoplasmatota</taxon>
        <taxon>Mycoplasmoidales</taxon>
        <taxon>Metamycoplasmataceae</taxon>
        <taxon>Metamycoplasma</taxon>
    </lineage>
</organism>
<dbReference type="RefSeq" id="WP_029330296.1">
    <property type="nucleotide sequence ID" value="NZ_CP030103.1"/>
</dbReference>
<keyword evidence="2" id="KW-1185">Reference proteome</keyword>
<dbReference type="Proteomes" id="UP000249865">
    <property type="component" value="Chromosome"/>
</dbReference>